<evidence type="ECO:0000313" key="3">
    <source>
        <dbReference type="EMBL" id="UJF34326.1"/>
    </source>
</evidence>
<gene>
    <name evidence="3" type="ORF">L0M14_03695</name>
</gene>
<dbReference type="Gene3D" id="3.40.50.2000">
    <property type="entry name" value="Glycogen Phosphorylase B"/>
    <property type="match status" value="2"/>
</dbReference>
<proteinExistence type="predicted"/>
<dbReference type="CDD" id="cd03794">
    <property type="entry name" value="GT4_WbuB-like"/>
    <property type="match status" value="1"/>
</dbReference>
<name>A0ABY3SMA5_9BACL</name>
<dbReference type="RefSeq" id="WP_235120900.1">
    <property type="nucleotide sequence ID" value="NZ_CP090978.1"/>
</dbReference>
<feature type="domain" description="Glycosyl transferase family 1" evidence="1">
    <location>
        <begin position="222"/>
        <end position="390"/>
    </location>
</feature>
<keyword evidence="4" id="KW-1185">Reference proteome</keyword>
<protein>
    <submittedName>
        <fullName evidence="3">Glycosyltransferase WbuB</fullName>
    </submittedName>
</protein>
<dbReference type="PANTHER" id="PTHR12526">
    <property type="entry name" value="GLYCOSYLTRANSFERASE"/>
    <property type="match status" value="1"/>
</dbReference>
<feature type="domain" description="Glycosyltransferase subfamily 4-like N-terminal" evidence="2">
    <location>
        <begin position="17"/>
        <end position="205"/>
    </location>
</feature>
<sequence>MSNKILLYSINYAPELTGIGKYNAEMVEWLTKNGYEVRVITAPPYYPEWKVRQGYSAFKYIKENVGGAQVFRCPLWIPRSPSGLKRLLHLASFALSSIPVVIKQMFWKPHLILVIEPPLAISPMALLFSKIFNVKSWLHVQDLEVDAAFDLGILPNKEAVSSIVRNIERWMMKKFTIVSSISESMNDRIANKGISRDMIRLFPNWVVVSDIFPMKEIPQGYRNQLGIKEYDFVVLYSGNMGEKQGLEYLLEAANLLKERPNIKFIMCGDGASKTRLVKMAEQYRLEHVYFLPLQPKDMLNELLNTADTHALIQKKSASDLVMPSKLTGMLASGRSIIATADANTAVHSVITQANAGLVVPAEDVSSLANAILNLSDDKVGRQTYGENARDYAVNCLSIENIMKDFVKDYKSFIGFTPVTNNGVKAQGHS</sequence>
<dbReference type="Proteomes" id="UP001649230">
    <property type="component" value="Chromosome"/>
</dbReference>
<reference evidence="3 4" key="1">
    <citation type="journal article" date="2024" name="Int. J. Syst. Evol. Microbiol.">
        <title>Paenibacillus hexagrammi sp. nov., a novel bacterium isolated from the gut content of Hexagrammos agrammus.</title>
        <authorList>
            <person name="Jung H.K."/>
            <person name="Kim D.G."/>
            <person name="Zin H."/>
            <person name="Park J."/>
            <person name="Jung H."/>
            <person name="Kim Y.O."/>
            <person name="Kong H.J."/>
            <person name="Kim J.W."/>
            <person name="Kim Y.S."/>
        </authorList>
    </citation>
    <scope>NUCLEOTIDE SEQUENCE [LARGE SCALE GENOMIC DNA]</scope>
    <source>
        <strain evidence="3 4">YPD9-1</strain>
    </source>
</reference>
<dbReference type="NCBIfam" id="NF007640">
    <property type="entry name" value="PRK10307.1"/>
    <property type="match status" value="1"/>
</dbReference>
<dbReference type="PANTHER" id="PTHR12526:SF633">
    <property type="entry name" value="COLANIC ACID BIOSYNTHESIS GLYCOSYL TRANSFERASE WCAI-RELATED"/>
    <property type="match status" value="1"/>
</dbReference>
<dbReference type="Pfam" id="PF13579">
    <property type="entry name" value="Glyco_trans_4_4"/>
    <property type="match status" value="1"/>
</dbReference>
<dbReference type="InterPro" id="IPR001296">
    <property type="entry name" value="Glyco_trans_1"/>
</dbReference>
<evidence type="ECO:0000259" key="1">
    <source>
        <dbReference type="Pfam" id="PF00534"/>
    </source>
</evidence>
<accession>A0ABY3SMA5</accession>
<dbReference type="EMBL" id="CP090978">
    <property type="protein sequence ID" value="UJF34326.1"/>
    <property type="molecule type" value="Genomic_DNA"/>
</dbReference>
<dbReference type="InterPro" id="IPR028098">
    <property type="entry name" value="Glyco_trans_4-like_N"/>
</dbReference>
<dbReference type="Pfam" id="PF00534">
    <property type="entry name" value="Glycos_transf_1"/>
    <property type="match status" value="1"/>
</dbReference>
<dbReference type="SUPFAM" id="SSF53756">
    <property type="entry name" value="UDP-Glycosyltransferase/glycogen phosphorylase"/>
    <property type="match status" value="1"/>
</dbReference>
<evidence type="ECO:0000259" key="2">
    <source>
        <dbReference type="Pfam" id="PF13579"/>
    </source>
</evidence>
<organism evidence="3 4">
    <name type="scientific">Paenibacillus hexagrammi</name>
    <dbReference type="NCBI Taxonomy" id="2908839"/>
    <lineage>
        <taxon>Bacteria</taxon>
        <taxon>Bacillati</taxon>
        <taxon>Bacillota</taxon>
        <taxon>Bacilli</taxon>
        <taxon>Bacillales</taxon>
        <taxon>Paenibacillaceae</taxon>
        <taxon>Paenibacillus</taxon>
    </lineage>
</organism>
<evidence type="ECO:0000313" key="4">
    <source>
        <dbReference type="Proteomes" id="UP001649230"/>
    </source>
</evidence>